<name>A0A381PGI5_9ZZZZ</name>
<sequence length="137" mass="14868">MGETPDPVSSAPRATEILVPARITLFGFDVVLANARIERRSTTWRARRASIPLVAGLILAPAVALVPPHAPWALGALGMGIVMARRRWSEAHTLHFMDGACPRCGEGVSLSRPVRLRYPHPIFCPSCQHESALSVDL</sequence>
<organism evidence="2">
    <name type="scientific">marine metagenome</name>
    <dbReference type="NCBI Taxonomy" id="408172"/>
    <lineage>
        <taxon>unclassified sequences</taxon>
        <taxon>metagenomes</taxon>
        <taxon>ecological metagenomes</taxon>
    </lineage>
</organism>
<feature type="transmembrane region" description="Helical" evidence="1">
    <location>
        <begin position="49"/>
        <end position="66"/>
    </location>
</feature>
<keyword evidence="1" id="KW-0812">Transmembrane</keyword>
<dbReference type="AlphaFoldDB" id="A0A381PGI5"/>
<protein>
    <submittedName>
        <fullName evidence="2">Uncharacterized protein</fullName>
    </submittedName>
</protein>
<keyword evidence="1" id="KW-1133">Transmembrane helix</keyword>
<evidence type="ECO:0000313" key="2">
    <source>
        <dbReference type="EMBL" id="SUZ64573.1"/>
    </source>
</evidence>
<keyword evidence="1" id="KW-0472">Membrane</keyword>
<reference evidence="2" key="1">
    <citation type="submission" date="2018-05" db="EMBL/GenBank/DDBJ databases">
        <authorList>
            <person name="Lanie J.A."/>
            <person name="Ng W.-L."/>
            <person name="Kazmierczak K.M."/>
            <person name="Andrzejewski T.M."/>
            <person name="Davidsen T.M."/>
            <person name="Wayne K.J."/>
            <person name="Tettelin H."/>
            <person name="Glass J.I."/>
            <person name="Rusch D."/>
            <person name="Podicherti R."/>
            <person name="Tsui H.-C.T."/>
            <person name="Winkler M.E."/>
        </authorList>
    </citation>
    <scope>NUCLEOTIDE SEQUENCE</scope>
</reference>
<proteinExistence type="predicted"/>
<feature type="transmembrane region" description="Helical" evidence="1">
    <location>
        <begin position="17"/>
        <end position="37"/>
    </location>
</feature>
<evidence type="ECO:0000256" key="1">
    <source>
        <dbReference type="SAM" id="Phobius"/>
    </source>
</evidence>
<accession>A0A381PGI5</accession>
<dbReference type="EMBL" id="UINC01000938">
    <property type="protein sequence ID" value="SUZ64573.1"/>
    <property type="molecule type" value="Genomic_DNA"/>
</dbReference>
<gene>
    <name evidence="2" type="ORF">METZ01_LOCUS17427</name>
</gene>